<dbReference type="PROSITE" id="PS00705">
    <property type="entry name" value="PROK_CO2_ANHYDRASE_2"/>
    <property type="match status" value="1"/>
</dbReference>
<evidence type="ECO:0000313" key="10">
    <source>
        <dbReference type="Proteomes" id="UP001370348"/>
    </source>
</evidence>
<dbReference type="EC" id="4.2.1.1" evidence="3 8"/>
<evidence type="ECO:0000256" key="4">
    <source>
        <dbReference type="ARBA" id="ARBA00022723"/>
    </source>
</evidence>
<evidence type="ECO:0000256" key="3">
    <source>
        <dbReference type="ARBA" id="ARBA00012925"/>
    </source>
</evidence>
<comment type="function">
    <text evidence="8">Reversible hydration of carbon dioxide.</text>
</comment>
<dbReference type="PANTHER" id="PTHR11002:SF76">
    <property type="entry name" value="CARBONIC ANHYDRASE"/>
    <property type="match status" value="1"/>
</dbReference>
<accession>A0ABZ2M1Q3</accession>
<organism evidence="9 10">
    <name type="scientific">Pendulispora albinea</name>
    <dbReference type="NCBI Taxonomy" id="2741071"/>
    <lineage>
        <taxon>Bacteria</taxon>
        <taxon>Pseudomonadati</taxon>
        <taxon>Myxococcota</taxon>
        <taxon>Myxococcia</taxon>
        <taxon>Myxococcales</taxon>
        <taxon>Sorangiineae</taxon>
        <taxon>Pendulisporaceae</taxon>
        <taxon>Pendulispora</taxon>
    </lineage>
</organism>
<proteinExistence type="inferred from homology"/>
<dbReference type="CDD" id="cd00884">
    <property type="entry name" value="beta_CA_cladeB"/>
    <property type="match status" value="1"/>
</dbReference>
<keyword evidence="6 8" id="KW-0456">Lyase</keyword>
<dbReference type="PROSITE" id="PS00704">
    <property type="entry name" value="PROK_CO2_ANHYDRASE_1"/>
    <property type="match status" value="1"/>
</dbReference>
<dbReference type="InterPro" id="IPR045066">
    <property type="entry name" value="Beta_CA_cladeB"/>
</dbReference>
<dbReference type="PANTHER" id="PTHR11002">
    <property type="entry name" value="CARBONIC ANHYDRASE"/>
    <property type="match status" value="1"/>
</dbReference>
<gene>
    <name evidence="9" type="ORF">LZC94_01745</name>
</gene>
<comment type="cofactor">
    <cofactor evidence="1">
        <name>Zn(2+)</name>
        <dbReference type="ChEBI" id="CHEBI:29105"/>
    </cofactor>
</comment>
<dbReference type="InterPro" id="IPR036874">
    <property type="entry name" value="Carbonic_anhydrase_sf"/>
</dbReference>
<dbReference type="InterPro" id="IPR015892">
    <property type="entry name" value="Carbonic_anhydrase_CS"/>
</dbReference>
<evidence type="ECO:0000256" key="6">
    <source>
        <dbReference type="ARBA" id="ARBA00023239"/>
    </source>
</evidence>
<dbReference type="RefSeq" id="WP_394825633.1">
    <property type="nucleotide sequence ID" value="NZ_CP089984.1"/>
</dbReference>
<dbReference type="InterPro" id="IPR001765">
    <property type="entry name" value="Carbonic_anhydrase"/>
</dbReference>
<comment type="catalytic activity">
    <reaction evidence="7 8">
        <text>hydrogencarbonate + H(+) = CO2 + H2O</text>
        <dbReference type="Rhea" id="RHEA:10748"/>
        <dbReference type="ChEBI" id="CHEBI:15377"/>
        <dbReference type="ChEBI" id="CHEBI:15378"/>
        <dbReference type="ChEBI" id="CHEBI:16526"/>
        <dbReference type="ChEBI" id="CHEBI:17544"/>
        <dbReference type="EC" id="4.2.1.1"/>
    </reaction>
</comment>
<dbReference type="SMART" id="SM00947">
    <property type="entry name" value="Pro_CA"/>
    <property type="match status" value="1"/>
</dbReference>
<dbReference type="Pfam" id="PF00484">
    <property type="entry name" value="Pro_CA"/>
    <property type="match status" value="1"/>
</dbReference>
<dbReference type="Proteomes" id="UP001370348">
    <property type="component" value="Chromosome"/>
</dbReference>
<dbReference type="EMBL" id="CP089984">
    <property type="protein sequence ID" value="WXB16003.1"/>
    <property type="molecule type" value="Genomic_DNA"/>
</dbReference>
<reference evidence="9 10" key="1">
    <citation type="submission" date="2021-12" db="EMBL/GenBank/DDBJ databases">
        <title>Discovery of the Pendulisporaceae a myxobacterial family with distinct sporulation behavior and unique specialized metabolism.</title>
        <authorList>
            <person name="Garcia R."/>
            <person name="Popoff A."/>
            <person name="Bader C.D."/>
            <person name="Loehr J."/>
            <person name="Walesch S."/>
            <person name="Walt C."/>
            <person name="Boldt J."/>
            <person name="Bunk B."/>
            <person name="Haeckl F.J.F.P.J."/>
            <person name="Gunesch A.P."/>
            <person name="Birkelbach J."/>
            <person name="Nuebel U."/>
            <person name="Pietschmann T."/>
            <person name="Bach T."/>
            <person name="Mueller R."/>
        </authorList>
    </citation>
    <scope>NUCLEOTIDE SEQUENCE [LARGE SCALE GENOMIC DNA]</scope>
    <source>
        <strain evidence="9 10">MSr11954</strain>
    </source>
</reference>
<evidence type="ECO:0000256" key="7">
    <source>
        <dbReference type="ARBA" id="ARBA00048348"/>
    </source>
</evidence>
<dbReference type="Gene3D" id="3.40.1050.10">
    <property type="entry name" value="Carbonic anhydrase"/>
    <property type="match status" value="1"/>
</dbReference>
<keyword evidence="10" id="KW-1185">Reference proteome</keyword>
<protein>
    <recommendedName>
        <fullName evidence="3 8">Carbonic anhydrase</fullName>
        <ecNumber evidence="3 8">4.2.1.1</ecNumber>
    </recommendedName>
    <alternativeName>
        <fullName evidence="8">Carbonate dehydratase</fullName>
    </alternativeName>
</protein>
<sequence length="221" mass="24610">MQKLIQGIHEFQRSIFRPQRELFEKLASGQSPDTLFITCSDSRINPNLITQTAPGELFIIRNAGNIIPPHSPHVGGEAATIEYAVAVLKVKDIIICGHTHCGAMKAVVDPKGLEELPRVAAWLAHTEATRQIIREHYQHLEGHARITATVQENVLVQLEHLRTHPLVASRLAGGTLRLHGWVYKIETGEVFAFDPEQRQFVPVTEARLPAPPTPVSHFQSI</sequence>
<evidence type="ECO:0000256" key="8">
    <source>
        <dbReference type="RuleBase" id="RU003956"/>
    </source>
</evidence>
<keyword evidence="4" id="KW-0479">Metal-binding</keyword>
<comment type="similarity">
    <text evidence="2 8">Belongs to the beta-class carbonic anhydrase family.</text>
</comment>
<keyword evidence="5 8" id="KW-0862">Zinc</keyword>
<evidence type="ECO:0000256" key="1">
    <source>
        <dbReference type="ARBA" id="ARBA00001947"/>
    </source>
</evidence>
<evidence type="ECO:0000313" key="9">
    <source>
        <dbReference type="EMBL" id="WXB16003.1"/>
    </source>
</evidence>
<dbReference type="SUPFAM" id="SSF53056">
    <property type="entry name" value="beta-carbonic anhydrase, cab"/>
    <property type="match status" value="1"/>
</dbReference>
<evidence type="ECO:0000256" key="5">
    <source>
        <dbReference type="ARBA" id="ARBA00022833"/>
    </source>
</evidence>
<name>A0ABZ2M1Q3_9BACT</name>
<evidence type="ECO:0000256" key="2">
    <source>
        <dbReference type="ARBA" id="ARBA00006217"/>
    </source>
</evidence>